<name>A0A2N9VY26_9HYPH</name>
<dbReference type="InterPro" id="IPR002716">
    <property type="entry name" value="PIN_dom"/>
</dbReference>
<feature type="domain" description="PIN" evidence="9">
    <location>
        <begin position="1"/>
        <end position="127"/>
    </location>
</feature>
<feature type="binding site" evidence="8">
    <location>
        <position position="4"/>
    </location>
    <ligand>
        <name>Mg(2+)</name>
        <dbReference type="ChEBI" id="CHEBI:18420"/>
    </ligand>
</feature>
<dbReference type="GO" id="GO:0004540">
    <property type="term" value="F:RNA nuclease activity"/>
    <property type="evidence" value="ECO:0007669"/>
    <property type="project" value="InterPro"/>
</dbReference>
<dbReference type="GO" id="GO:0000287">
    <property type="term" value="F:magnesium ion binding"/>
    <property type="evidence" value="ECO:0007669"/>
    <property type="project" value="UniProtKB-UniRule"/>
</dbReference>
<keyword evidence="3 8" id="KW-0540">Nuclease</keyword>
<comment type="cofactor">
    <cofactor evidence="1 8">
        <name>Mg(2+)</name>
        <dbReference type="ChEBI" id="CHEBI:18420"/>
    </cofactor>
</comment>
<dbReference type="Proteomes" id="UP000232163">
    <property type="component" value="Unassembled WGS sequence"/>
</dbReference>
<protein>
    <recommendedName>
        <fullName evidence="8">Ribonuclease VapC</fullName>
        <shortName evidence="8">RNase VapC</shortName>
        <ecNumber evidence="8">3.1.-.-</ecNumber>
    </recommendedName>
    <alternativeName>
        <fullName evidence="8">Toxin VapC</fullName>
    </alternativeName>
</protein>
<dbReference type="Gene3D" id="3.40.50.1010">
    <property type="entry name" value="5'-nuclease"/>
    <property type="match status" value="1"/>
</dbReference>
<keyword evidence="4 8" id="KW-0479">Metal-binding</keyword>
<dbReference type="PANTHER" id="PTHR33653">
    <property type="entry name" value="RIBONUCLEASE VAPC2"/>
    <property type="match status" value="1"/>
</dbReference>
<evidence type="ECO:0000256" key="7">
    <source>
        <dbReference type="ARBA" id="ARBA00038093"/>
    </source>
</evidence>
<dbReference type="SUPFAM" id="SSF88723">
    <property type="entry name" value="PIN domain-like"/>
    <property type="match status" value="1"/>
</dbReference>
<keyword evidence="8" id="KW-0800">Toxin</keyword>
<dbReference type="GO" id="GO:0016787">
    <property type="term" value="F:hydrolase activity"/>
    <property type="evidence" value="ECO:0007669"/>
    <property type="project" value="UniProtKB-KW"/>
</dbReference>
<keyword evidence="2 8" id="KW-1277">Toxin-antitoxin system</keyword>
<dbReference type="InterPro" id="IPR022907">
    <property type="entry name" value="VapC_family"/>
</dbReference>
<reference evidence="10 11" key="1">
    <citation type="journal article" date="2017" name="Int J Environ Stud">
        <title>Does the Miocene-Pliocene relict legume Oxytropis triphylla form nitrogen-fixing nodules with a combination of bacterial strains?</title>
        <authorList>
            <person name="Safronova V."/>
            <person name="Belimov A."/>
            <person name="Sazanova A."/>
            <person name="Kuznetsova I."/>
            <person name="Popova J."/>
            <person name="Andronov E."/>
            <person name="Verkhozina A."/>
            <person name="Tikhonovich I."/>
        </authorList>
    </citation>
    <scope>NUCLEOTIDE SEQUENCE [LARGE SCALE GENOMIC DNA]</scope>
    <source>
        <strain evidence="10 11">Tri-38</strain>
    </source>
</reference>
<evidence type="ECO:0000256" key="3">
    <source>
        <dbReference type="ARBA" id="ARBA00022722"/>
    </source>
</evidence>
<dbReference type="AlphaFoldDB" id="A0A2N9VY26"/>
<comment type="caution">
    <text evidence="10">The sequence shown here is derived from an EMBL/GenBank/DDBJ whole genome shotgun (WGS) entry which is preliminary data.</text>
</comment>
<evidence type="ECO:0000256" key="6">
    <source>
        <dbReference type="ARBA" id="ARBA00022842"/>
    </source>
</evidence>
<accession>A0A2N9VY26</accession>
<dbReference type="EC" id="3.1.-.-" evidence="8"/>
<keyword evidence="11" id="KW-1185">Reference proteome</keyword>
<dbReference type="HAMAP" id="MF_00265">
    <property type="entry name" value="VapC_Nob1"/>
    <property type="match status" value="1"/>
</dbReference>
<feature type="binding site" evidence="8">
    <location>
        <position position="102"/>
    </location>
    <ligand>
        <name>Mg(2+)</name>
        <dbReference type="ChEBI" id="CHEBI:18420"/>
    </ligand>
</feature>
<dbReference type="Pfam" id="PF01850">
    <property type="entry name" value="PIN"/>
    <property type="match status" value="1"/>
</dbReference>
<keyword evidence="6 8" id="KW-0460">Magnesium</keyword>
<comment type="similarity">
    <text evidence="7 8">Belongs to the PINc/VapC protein family.</text>
</comment>
<keyword evidence="5 8" id="KW-0378">Hydrolase</keyword>
<dbReference type="PANTHER" id="PTHR33653:SF1">
    <property type="entry name" value="RIBONUCLEASE VAPC2"/>
    <property type="match status" value="1"/>
</dbReference>
<evidence type="ECO:0000313" key="10">
    <source>
        <dbReference type="EMBL" id="PIO44394.1"/>
    </source>
</evidence>
<gene>
    <name evidence="8" type="primary">vapC</name>
    <name evidence="10" type="ORF">B5P45_13240</name>
</gene>
<dbReference type="InterPro" id="IPR050556">
    <property type="entry name" value="Type_II_TA_system_RNase"/>
</dbReference>
<evidence type="ECO:0000313" key="11">
    <source>
        <dbReference type="Proteomes" id="UP000232163"/>
    </source>
</evidence>
<dbReference type="KEGG" id="pht:BLM14_29085"/>
<evidence type="ECO:0000256" key="5">
    <source>
        <dbReference type="ARBA" id="ARBA00022801"/>
    </source>
</evidence>
<dbReference type="OrthoDB" id="32625at2"/>
<sequence length="131" mass="14181">MFVDASAVIAIVDGEEDADSLSERLTQGSTVYISPMVVYETVTGLARKRSCAIEVAERAVDIFIDQTDAQTVDVTAAIGRDAVAAFNRFGRGRHKANLNMGDCFAYACAKAHQLPLLFKGNDFPYTDIEVA</sequence>
<evidence type="ECO:0000259" key="9">
    <source>
        <dbReference type="Pfam" id="PF01850"/>
    </source>
</evidence>
<evidence type="ECO:0000256" key="8">
    <source>
        <dbReference type="HAMAP-Rule" id="MF_00265"/>
    </source>
</evidence>
<dbReference type="GO" id="GO:0090729">
    <property type="term" value="F:toxin activity"/>
    <property type="evidence" value="ECO:0007669"/>
    <property type="project" value="UniProtKB-KW"/>
</dbReference>
<evidence type="ECO:0000256" key="4">
    <source>
        <dbReference type="ARBA" id="ARBA00022723"/>
    </source>
</evidence>
<dbReference type="CDD" id="cd09871">
    <property type="entry name" value="PIN_MtVapC28-VapC30-like"/>
    <property type="match status" value="1"/>
</dbReference>
<dbReference type="InterPro" id="IPR029060">
    <property type="entry name" value="PIN-like_dom_sf"/>
</dbReference>
<organism evidence="10 11">
    <name type="scientific">Phyllobacterium zundukense</name>
    <dbReference type="NCBI Taxonomy" id="1867719"/>
    <lineage>
        <taxon>Bacteria</taxon>
        <taxon>Pseudomonadati</taxon>
        <taxon>Pseudomonadota</taxon>
        <taxon>Alphaproteobacteria</taxon>
        <taxon>Hyphomicrobiales</taxon>
        <taxon>Phyllobacteriaceae</taxon>
        <taxon>Phyllobacterium</taxon>
    </lineage>
</organism>
<evidence type="ECO:0000256" key="2">
    <source>
        <dbReference type="ARBA" id="ARBA00022649"/>
    </source>
</evidence>
<comment type="function">
    <text evidence="8">Toxic component of a toxin-antitoxin (TA) system. An RNase.</text>
</comment>
<proteinExistence type="inferred from homology"/>
<evidence type="ECO:0000256" key="1">
    <source>
        <dbReference type="ARBA" id="ARBA00001946"/>
    </source>
</evidence>
<dbReference type="EMBL" id="MZMT01000033">
    <property type="protein sequence ID" value="PIO44394.1"/>
    <property type="molecule type" value="Genomic_DNA"/>
</dbReference>